<feature type="transmembrane region" description="Helical" evidence="1">
    <location>
        <begin position="65"/>
        <end position="85"/>
    </location>
</feature>
<dbReference type="InterPro" id="IPR025105">
    <property type="entry name" value="DUF4010"/>
</dbReference>
<evidence type="ECO:0000313" key="5">
    <source>
        <dbReference type="Proteomes" id="UP000243063"/>
    </source>
</evidence>
<organism evidence="4 5">
    <name type="scientific">Geopseudomonas guangdongensis</name>
    <dbReference type="NCBI Taxonomy" id="1245526"/>
    <lineage>
        <taxon>Bacteria</taxon>
        <taxon>Pseudomonadati</taxon>
        <taxon>Pseudomonadota</taxon>
        <taxon>Gammaproteobacteria</taxon>
        <taxon>Pseudomonadales</taxon>
        <taxon>Pseudomonadaceae</taxon>
        <taxon>Geopseudomonas</taxon>
    </lineage>
</organism>
<gene>
    <name evidence="4" type="ORF">SAMN05216580_1760</name>
</gene>
<name>A0A1H2GFV8_9GAMM</name>
<feature type="transmembrane region" description="Helical" evidence="1">
    <location>
        <begin position="140"/>
        <end position="160"/>
    </location>
</feature>
<proteinExistence type="predicted"/>
<feature type="transmembrane region" description="Helical" evidence="1">
    <location>
        <begin position="207"/>
        <end position="228"/>
    </location>
</feature>
<dbReference type="RefSeq" id="WP_090213689.1">
    <property type="nucleotide sequence ID" value="NZ_LT629780.1"/>
</dbReference>
<reference evidence="5" key="1">
    <citation type="submission" date="2016-10" db="EMBL/GenBank/DDBJ databases">
        <authorList>
            <person name="Varghese N."/>
            <person name="Submissions S."/>
        </authorList>
    </citation>
    <scope>NUCLEOTIDE SEQUENCE [LARGE SCALE GENOMIC DNA]</scope>
    <source>
        <strain evidence="5">CCTCC 2012022</strain>
    </source>
</reference>
<keyword evidence="1" id="KW-0812">Transmembrane</keyword>
<feature type="transmembrane region" description="Helical" evidence="1">
    <location>
        <begin position="7"/>
        <end position="27"/>
    </location>
</feature>
<keyword evidence="1" id="KW-1133">Transmembrane helix</keyword>
<feature type="transmembrane region" description="Helical" evidence="1">
    <location>
        <begin position="371"/>
        <end position="396"/>
    </location>
</feature>
<dbReference type="InterPro" id="IPR049177">
    <property type="entry name" value="MgtC_SapB_SrpB_YhiD_N"/>
</dbReference>
<feature type="transmembrane region" description="Helical" evidence="1">
    <location>
        <begin position="234"/>
        <end position="255"/>
    </location>
</feature>
<keyword evidence="1" id="KW-0472">Membrane</keyword>
<evidence type="ECO:0000259" key="3">
    <source>
        <dbReference type="Pfam" id="PF13194"/>
    </source>
</evidence>
<dbReference type="Pfam" id="PF13194">
    <property type="entry name" value="DUF4010"/>
    <property type="match status" value="1"/>
</dbReference>
<sequence length="424" mass="43711">MPVAFDLLLDLATALAIGLLIGAERSWSARPDETDKLSAGVRTFGLTGLLGGLGVLLAGHLGNGAWIALLLALALLVTTAYVLGLRRDDDPGLTSEIALLLSFLLGSLALTDSRLLAAGGAVVVALLLRLKEPLHAALRRLSAGELSGALKLLFISLVLLPALPDQGYGPWQVFNPYATWWMVVLIAGLGFAAYVAIRLVGSHHGLLITALLGGIVSSTAMTLTLARLHARHDLHAALAAGLLATSALMFPRVLLEVAAINPALLGQLLWPLGGAGLVYAGGALYWWWRAGHAPAGAADAEPPLKNPFELGPALRFAALLALILLLVELGRRELGDTGVYLVALLSGLTDVDAITLSLARSAQAELDATVAVRGIALAVVSNSLIKGVLIAVVGGVRLAAMTLPLMAAGLALGMALVFAALPGL</sequence>
<feature type="transmembrane region" description="Helical" evidence="1">
    <location>
        <begin position="403"/>
        <end position="421"/>
    </location>
</feature>
<keyword evidence="5" id="KW-1185">Reference proteome</keyword>
<feature type="domain" description="MgtC/SapB/SrpB/YhiD N-terminal" evidence="2">
    <location>
        <begin position="11"/>
        <end position="136"/>
    </location>
</feature>
<dbReference type="PANTHER" id="PTHR39084">
    <property type="entry name" value="MEMBRANE PROTEIN-RELATED"/>
    <property type="match status" value="1"/>
</dbReference>
<feature type="transmembrane region" description="Helical" evidence="1">
    <location>
        <begin position="180"/>
        <end position="200"/>
    </location>
</feature>
<dbReference type="OrthoDB" id="9813718at2"/>
<evidence type="ECO:0000313" key="4">
    <source>
        <dbReference type="EMBL" id="SDU18362.1"/>
    </source>
</evidence>
<feature type="transmembrane region" description="Helical" evidence="1">
    <location>
        <begin position="39"/>
        <end position="58"/>
    </location>
</feature>
<feature type="transmembrane region" description="Helical" evidence="1">
    <location>
        <begin position="267"/>
        <end position="288"/>
    </location>
</feature>
<accession>A0A1H2GFV8</accession>
<dbReference type="Pfam" id="PF02308">
    <property type="entry name" value="MgtC"/>
    <property type="match status" value="1"/>
</dbReference>
<dbReference type="STRING" id="1245526.SAMN05216580_1760"/>
<feature type="domain" description="DUF4010" evidence="3">
    <location>
        <begin position="184"/>
        <end position="394"/>
    </location>
</feature>
<protein>
    <submittedName>
        <fullName evidence="4">Uncharacterized membrane protein, DUF4010 family</fullName>
    </submittedName>
</protein>
<dbReference type="PANTHER" id="PTHR39084:SF1">
    <property type="entry name" value="DUF4010 DOMAIN-CONTAINING PROTEIN"/>
    <property type="match status" value="1"/>
</dbReference>
<feature type="transmembrane region" description="Helical" evidence="1">
    <location>
        <begin position="97"/>
        <end position="128"/>
    </location>
</feature>
<feature type="transmembrane region" description="Helical" evidence="1">
    <location>
        <begin position="308"/>
        <end position="327"/>
    </location>
</feature>
<dbReference type="Proteomes" id="UP000243063">
    <property type="component" value="Chromosome I"/>
</dbReference>
<dbReference type="EMBL" id="LT629780">
    <property type="protein sequence ID" value="SDU18362.1"/>
    <property type="molecule type" value="Genomic_DNA"/>
</dbReference>
<feature type="transmembrane region" description="Helical" evidence="1">
    <location>
        <begin position="339"/>
        <end position="359"/>
    </location>
</feature>
<dbReference type="AlphaFoldDB" id="A0A1H2GFV8"/>
<evidence type="ECO:0000256" key="1">
    <source>
        <dbReference type="SAM" id="Phobius"/>
    </source>
</evidence>
<evidence type="ECO:0000259" key="2">
    <source>
        <dbReference type="Pfam" id="PF02308"/>
    </source>
</evidence>